<proteinExistence type="predicted"/>
<gene>
    <name evidence="2" type="ORF">CEXT_109351</name>
</gene>
<sequence length="101" mass="11237">MGSSTTMKTMQICFLTDGIHCNGCRLKPQIGWVVLPNFAGSATFVTLIIIPFSKSESSGTRGILHATNADAVSYTIYTGGVRDVPQDRRYRHLHRCPNTYW</sequence>
<name>A0AAV4XDM9_CAEEX</name>
<keyword evidence="1" id="KW-0812">Transmembrane</keyword>
<keyword evidence="1" id="KW-0472">Membrane</keyword>
<evidence type="ECO:0000256" key="1">
    <source>
        <dbReference type="SAM" id="Phobius"/>
    </source>
</evidence>
<dbReference type="AlphaFoldDB" id="A0AAV4XDM9"/>
<organism evidence="2 3">
    <name type="scientific">Caerostris extrusa</name>
    <name type="common">Bark spider</name>
    <name type="synonym">Caerostris bankana</name>
    <dbReference type="NCBI Taxonomy" id="172846"/>
    <lineage>
        <taxon>Eukaryota</taxon>
        <taxon>Metazoa</taxon>
        <taxon>Ecdysozoa</taxon>
        <taxon>Arthropoda</taxon>
        <taxon>Chelicerata</taxon>
        <taxon>Arachnida</taxon>
        <taxon>Araneae</taxon>
        <taxon>Araneomorphae</taxon>
        <taxon>Entelegynae</taxon>
        <taxon>Araneoidea</taxon>
        <taxon>Araneidae</taxon>
        <taxon>Caerostris</taxon>
    </lineage>
</organism>
<keyword evidence="3" id="KW-1185">Reference proteome</keyword>
<feature type="transmembrane region" description="Helical" evidence="1">
    <location>
        <begin position="30"/>
        <end position="52"/>
    </location>
</feature>
<reference evidence="2 3" key="1">
    <citation type="submission" date="2021-06" db="EMBL/GenBank/DDBJ databases">
        <title>Caerostris extrusa draft genome.</title>
        <authorList>
            <person name="Kono N."/>
            <person name="Arakawa K."/>
        </authorList>
    </citation>
    <scope>NUCLEOTIDE SEQUENCE [LARGE SCALE GENOMIC DNA]</scope>
</reference>
<evidence type="ECO:0000313" key="3">
    <source>
        <dbReference type="Proteomes" id="UP001054945"/>
    </source>
</evidence>
<dbReference type="Proteomes" id="UP001054945">
    <property type="component" value="Unassembled WGS sequence"/>
</dbReference>
<accession>A0AAV4XDM9</accession>
<keyword evidence="1" id="KW-1133">Transmembrane helix</keyword>
<protein>
    <submittedName>
        <fullName evidence="2">Uncharacterized protein</fullName>
    </submittedName>
</protein>
<comment type="caution">
    <text evidence="2">The sequence shown here is derived from an EMBL/GenBank/DDBJ whole genome shotgun (WGS) entry which is preliminary data.</text>
</comment>
<evidence type="ECO:0000313" key="2">
    <source>
        <dbReference type="EMBL" id="GIY92099.1"/>
    </source>
</evidence>
<dbReference type="EMBL" id="BPLR01000095">
    <property type="protein sequence ID" value="GIY92099.1"/>
    <property type="molecule type" value="Genomic_DNA"/>
</dbReference>